<dbReference type="Proteomes" id="UP000279259">
    <property type="component" value="Unassembled WGS sequence"/>
</dbReference>
<reference evidence="2 3" key="1">
    <citation type="submission" date="2018-11" db="EMBL/GenBank/DDBJ databases">
        <title>Genome sequence of Saitozyma podzolica DSM 27192.</title>
        <authorList>
            <person name="Aliyu H."/>
            <person name="Gorte O."/>
            <person name="Ochsenreither K."/>
        </authorList>
    </citation>
    <scope>NUCLEOTIDE SEQUENCE [LARGE SCALE GENOMIC DNA]</scope>
    <source>
        <strain evidence="2 3">DSM 27192</strain>
    </source>
</reference>
<name>A0A427YEC9_9TREE</name>
<evidence type="ECO:0000313" key="3">
    <source>
        <dbReference type="Proteomes" id="UP000279259"/>
    </source>
</evidence>
<dbReference type="OrthoDB" id="10407003at2759"/>
<accession>A0A427YEC9</accession>
<comment type="caution">
    <text evidence="2">The sequence shown here is derived from an EMBL/GenBank/DDBJ whole genome shotgun (WGS) entry which is preliminary data.</text>
</comment>
<dbReference type="EMBL" id="RSCD01000013">
    <property type="protein sequence ID" value="RSH89450.1"/>
    <property type="molecule type" value="Genomic_DNA"/>
</dbReference>
<dbReference type="AlphaFoldDB" id="A0A427YEC9"/>
<protein>
    <submittedName>
        <fullName evidence="2">Uncharacterized protein</fullName>
    </submittedName>
</protein>
<evidence type="ECO:0000256" key="1">
    <source>
        <dbReference type="SAM" id="MobiDB-lite"/>
    </source>
</evidence>
<organism evidence="2 3">
    <name type="scientific">Saitozyma podzolica</name>
    <dbReference type="NCBI Taxonomy" id="1890683"/>
    <lineage>
        <taxon>Eukaryota</taxon>
        <taxon>Fungi</taxon>
        <taxon>Dikarya</taxon>
        <taxon>Basidiomycota</taxon>
        <taxon>Agaricomycotina</taxon>
        <taxon>Tremellomycetes</taxon>
        <taxon>Tremellales</taxon>
        <taxon>Trimorphomycetaceae</taxon>
        <taxon>Saitozyma</taxon>
    </lineage>
</organism>
<evidence type="ECO:0000313" key="2">
    <source>
        <dbReference type="EMBL" id="RSH89450.1"/>
    </source>
</evidence>
<keyword evidence="3" id="KW-1185">Reference proteome</keyword>
<proteinExistence type="predicted"/>
<sequence length="253" mass="28068">MRSNPRSFGQPKSTSLARHSNSHSYKMHVLLSPLLTSRKPPDFRFLTERPSRGVEYELHGDRIVAVGATEGVGPTHGIFGVQFGQPVTIAFLRYRENDDIPSALSGTLSSVVSRWKALLEGPELGFRRTLGENDYSARDWDSAVRDALKMGEKNTKTQMDENAYDYGISKNSIFNWTPEGQQPQIHPSPDQVTMSLGYSGTRLRKVDATGEWTVVPHRSFAGKAKESLVSLTQSLKLGTGESFSSSYERLGDD</sequence>
<gene>
    <name evidence="2" type="ORF">EHS25_001999</name>
</gene>
<feature type="region of interest" description="Disordered" evidence="1">
    <location>
        <begin position="1"/>
        <end position="21"/>
    </location>
</feature>